<name>A0A437RK86_9BURK</name>
<evidence type="ECO:0000313" key="1">
    <source>
        <dbReference type="EMBL" id="RVU47055.1"/>
    </source>
</evidence>
<dbReference type="Proteomes" id="UP000285575">
    <property type="component" value="Unassembled WGS sequence"/>
</dbReference>
<keyword evidence="2" id="KW-1185">Reference proteome</keyword>
<protein>
    <submittedName>
        <fullName evidence="1">Uncharacterized protein</fullName>
    </submittedName>
</protein>
<dbReference type="AlphaFoldDB" id="A0A437RK86"/>
<proteinExistence type="predicted"/>
<sequence length="181" mass="21107">MEMIMSLFVGGFLCYVLFLQIDEYNKLIITKFKFRFFALRDRLALLVVYKGLAEDSWEYKETVKALNFHISSTEKLSLMRLIEVFSDYHTSPEEERKVERYSRKVDREDVREVLTDFFMTTHSLIRRNSRAQIACILFLSGAIRMFHKEPSAELKEAVPNPAHALNALQSHSNAMHLAHAS</sequence>
<reference evidence="1 2" key="1">
    <citation type="submission" date="2019-01" db="EMBL/GenBank/DDBJ databases">
        <authorList>
            <person name="Chen W.-M."/>
        </authorList>
    </citation>
    <scope>NUCLEOTIDE SEQUENCE [LARGE SCALE GENOMIC DNA]</scope>
    <source>
        <strain evidence="1 2">KYPY4</strain>
    </source>
</reference>
<evidence type="ECO:0000313" key="2">
    <source>
        <dbReference type="Proteomes" id="UP000285575"/>
    </source>
</evidence>
<organism evidence="1 2">
    <name type="scientific">Rubrivivax rivuli</name>
    <dbReference type="NCBI Taxonomy" id="1862385"/>
    <lineage>
        <taxon>Bacteria</taxon>
        <taxon>Pseudomonadati</taxon>
        <taxon>Pseudomonadota</taxon>
        <taxon>Betaproteobacteria</taxon>
        <taxon>Burkholderiales</taxon>
        <taxon>Sphaerotilaceae</taxon>
        <taxon>Rubrivivax</taxon>
    </lineage>
</organism>
<accession>A0A437RK86</accession>
<dbReference type="EMBL" id="SACR01000002">
    <property type="protein sequence ID" value="RVU47055.1"/>
    <property type="molecule type" value="Genomic_DNA"/>
</dbReference>
<comment type="caution">
    <text evidence="1">The sequence shown here is derived from an EMBL/GenBank/DDBJ whole genome shotgun (WGS) entry which is preliminary data.</text>
</comment>
<gene>
    <name evidence="1" type="ORF">EOE66_04615</name>
</gene>
<dbReference type="RefSeq" id="WP_128227524.1">
    <property type="nucleotide sequence ID" value="NZ_SACR01000002.1"/>
</dbReference>